<feature type="transmembrane region" description="Helical" evidence="6">
    <location>
        <begin position="193"/>
        <end position="214"/>
    </location>
</feature>
<feature type="transmembrane region" description="Helical" evidence="6">
    <location>
        <begin position="41"/>
        <end position="69"/>
    </location>
</feature>
<dbReference type="Proteomes" id="UP000825002">
    <property type="component" value="Unassembled WGS sequence"/>
</dbReference>
<comment type="caution">
    <text evidence="7">The sequence shown here is derived from an EMBL/GenBank/DDBJ whole genome shotgun (WGS) entry which is preliminary data.</text>
</comment>
<evidence type="ECO:0000256" key="2">
    <source>
        <dbReference type="ARBA" id="ARBA00006840"/>
    </source>
</evidence>
<accession>A0ABQ7SAP3</accession>
<evidence type="ECO:0000313" key="8">
    <source>
        <dbReference type="Proteomes" id="UP000825002"/>
    </source>
</evidence>
<proteinExistence type="inferred from homology"/>
<dbReference type="InterPro" id="IPR018499">
    <property type="entry name" value="Tetraspanin/Peripherin"/>
</dbReference>
<keyword evidence="4 6" id="KW-1133">Transmembrane helix</keyword>
<dbReference type="InterPro" id="IPR000301">
    <property type="entry name" value="Tetraspanin_animals"/>
</dbReference>
<evidence type="ECO:0000256" key="4">
    <source>
        <dbReference type="ARBA" id="ARBA00022989"/>
    </source>
</evidence>
<comment type="subcellular location">
    <subcellularLocation>
        <location evidence="1 6">Membrane</location>
        <topology evidence="1 6">Multi-pass membrane protein</topology>
    </subcellularLocation>
</comment>
<feature type="transmembrane region" description="Helical" evidence="6">
    <location>
        <begin position="75"/>
        <end position="98"/>
    </location>
</feature>
<dbReference type="Gene3D" id="1.10.1450.10">
    <property type="entry name" value="Tetraspanin"/>
    <property type="match status" value="1"/>
</dbReference>
<keyword evidence="8" id="KW-1185">Reference proteome</keyword>
<sequence>MGVCGIFGRVFVSLICLVLFGLSLGFVIYQSYVLVRFGSFLTSWIWIGALVVIAVLMVTTFCGCIAAAVNSRGMLVVFAVFMILITAVTCFVCVKYLLPLHSEGAIEREMEDLYKDWNNNGTEKRKFIDDLQKDLACCGSTKYPAPFNENNLPASCCVPKDASTIDQKCDKNVDKVHKVSCSERLREIEPYSYYMAFALMGAQMIAIVGAVIGACDQSARS</sequence>
<dbReference type="EMBL" id="JAIFTH010000132">
    <property type="protein sequence ID" value="KAG9510494.1"/>
    <property type="molecule type" value="Genomic_DNA"/>
</dbReference>
<keyword evidence="3 6" id="KW-0812">Transmembrane</keyword>
<keyword evidence="5 6" id="KW-0472">Membrane</keyword>
<feature type="transmembrane region" description="Helical" evidence="6">
    <location>
        <begin position="6"/>
        <end position="29"/>
    </location>
</feature>
<name>A0ABQ7SAP3_9ACAR</name>
<evidence type="ECO:0000256" key="3">
    <source>
        <dbReference type="ARBA" id="ARBA00022692"/>
    </source>
</evidence>
<dbReference type="Pfam" id="PF00335">
    <property type="entry name" value="Tetraspanin"/>
    <property type="match status" value="1"/>
</dbReference>
<protein>
    <recommendedName>
        <fullName evidence="6">Tetraspanin</fullName>
    </recommendedName>
</protein>
<organism evidence="7 8">
    <name type="scientific">Fragariocoptes setiger</name>
    <dbReference type="NCBI Taxonomy" id="1670756"/>
    <lineage>
        <taxon>Eukaryota</taxon>
        <taxon>Metazoa</taxon>
        <taxon>Ecdysozoa</taxon>
        <taxon>Arthropoda</taxon>
        <taxon>Chelicerata</taxon>
        <taxon>Arachnida</taxon>
        <taxon>Acari</taxon>
        <taxon>Acariformes</taxon>
        <taxon>Trombidiformes</taxon>
        <taxon>Prostigmata</taxon>
        <taxon>Eupodina</taxon>
        <taxon>Eriophyoidea</taxon>
        <taxon>Phytoptidae</taxon>
        <taxon>Fragariocoptes</taxon>
    </lineage>
</organism>
<evidence type="ECO:0000256" key="5">
    <source>
        <dbReference type="ARBA" id="ARBA00023136"/>
    </source>
</evidence>
<dbReference type="PIRSF" id="PIRSF002419">
    <property type="entry name" value="Tetraspanin"/>
    <property type="match status" value="1"/>
</dbReference>
<dbReference type="PANTHER" id="PTHR19282:SF544">
    <property type="entry name" value="TETRASPANIN"/>
    <property type="match status" value="1"/>
</dbReference>
<dbReference type="PANTHER" id="PTHR19282">
    <property type="entry name" value="TETRASPANIN"/>
    <property type="match status" value="1"/>
</dbReference>
<evidence type="ECO:0000313" key="7">
    <source>
        <dbReference type="EMBL" id="KAG9510494.1"/>
    </source>
</evidence>
<dbReference type="SUPFAM" id="SSF48652">
    <property type="entry name" value="Tetraspanin"/>
    <property type="match status" value="1"/>
</dbReference>
<evidence type="ECO:0000256" key="6">
    <source>
        <dbReference type="RuleBase" id="RU361218"/>
    </source>
</evidence>
<evidence type="ECO:0000256" key="1">
    <source>
        <dbReference type="ARBA" id="ARBA00004141"/>
    </source>
</evidence>
<dbReference type="InterPro" id="IPR008952">
    <property type="entry name" value="Tetraspanin_EC2_sf"/>
</dbReference>
<comment type="similarity">
    <text evidence="2 6">Belongs to the tetraspanin (TM4SF) family.</text>
</comment>
<gene>
    <name evidence="7" type="primary">CD63</name>
    <name evidence="7" type="ORF">GZH46_00956</name>
</gene>
<reference evidence="7 8" key="1">
    <citation type="submission" date="2020-10" db="EMBL/GenBank/DDBJ databases">
        <authorList>
            <person name="Klimov P.B."/>
            <person name="Dyachkov S.M."/>
            <person name="Chetverikov P.E."/>
        </authorList>
    </citation>
    <scope>NUCLEOTIDE SEQUENCE [LARGE SCALE GENOMIC DNA]</scope>
    <source>
        <strain evidence="7">BMOC 18-1129-001#AD2665</strain>
        <tissue evidence="7">Entire mites</tissue>
    </source>
</reference>